<evidence type="ECO:0000313" key="1">
    <source>
        <dbReference type="EMBL" id="KAL3387820.1"/>
    </source>
</evidence>
<sequence length="89" mass="9951">MRVEYNSEQHQQQRRDRAVAWCVRRRYSSWRVGEANNVATFVRGARAAATLVSLYARRGILPAPPPAGTTPAAAVYSAVVPYMHLKIPN</sequence>
<reference evidence="1 2" key="1">
    <citation type="journal article" date="2024" name="bioRxiv">
        <title>A reference genome for Trichogramma kaykai: A tiny desert-dwelling parasitoid wasp with competing sex-ratio distorters.</title>
        <authorList>
            <person name="Culotta J."/>
            <person name="Lindsey A.R."/>
        </authorList>
    </citation>
    <scope>NUCLEOTIDE SEQUENCE [LARGE SCALE GENOMIC DNA]</scope>
    <source>
        <strain evidence="1 2">KSX58</strain>
    </source>
</reference>
<gene>
    <name evidence="1" type="ORF">TKK_016914</name>
</gene>
<proteinExistence type="predicted"/>
<accession>A0ABD2W438</accession>
<keyword evidence="2" id="KW-1185">Reference proteome</keyword>
<name>A0ABD2W438_9HYME</name>
<evidence type="ECO:0000313" key="2">
    <source>
        <dbReference type="Proteomes" id="UP001627154"/>
    </source>
</evidence>
<protein>
    <submittedName>
        <fullName evidence="1">Uncharacterized protein</fullName>
    </submittedName>
</protein>
<comment type="caution">
    <text evidence="1">The sequence shown here is derived from an EMBL/GenBank/DDBJ whole genome shotgun (WGS) entry which is preliminary data.</text>
</comment>
<dbReference type="Proteomes" id="UP001627154">
    <property type="component" value="Unassembled WGS sequence"/>
</dbReference>
<organism evidence="1 2">
    <name type="scientific">Trichogramma kaykai</name>
    <dbReference type="NCBI Taxonomy" id="54128"/>
    <lineage>
        <taxon>Eukaryota</taxon>
        <taxon>Metazoa</taxon>
        <taxon>Ecdysozoa</taxon>
        <taxon>Arthropoda</taxon>
        <taxon>Hexapoda</taxon>
        <taxon>Insecta</taxon>
        <taxon>Pterygota</taxon>
        <taxon>Neoptera</taxon>
        <taxon>Endopterygota</taxon>
        <taxon>Hymenoptera</taxon>
        <taxon>Apocrita</taxon>
        <taxon>Proctotrupomorpha</taxon>
        <taxon>Chalcidoidea</taxon>
        <taxon>Trichogrammatidae</taxon>
        <taxon>Trichogramma</taxon>
    </lineage>
</organism>
<dbReference type="EMBL" id="JBJJXI010000136">
    <property type="protein sequence ID" value="KAL3387820.1"/>
    <property type="molecule type" value="Genomic_DNA"/>
</dbReference>
<dbReference type="AlphaFoldDB" id="A0ABD2W438"/>